<dbReference type="AlphaFoldDB" id="A0A829PEN1"/>
<evidence type="ECO:0000313" key="2">
    <source>
        <dbReference type="Proteomes" id="UP000019854"/>
    </source>
</evidence>
<dbReference type="EMBL" id="JAOX01000001">
    <property type="protein sequence ID" value="ETZ88188.1"/>
    <property type="molecule type" value="Genomic_DNA"/>
</dbReference>
<gene>
    <name evidence="1" type="ORF">L829_1745</name>
</gene>
<organism evidence="1 2">
    <name type="scientific">Mycobacteroides abscessus MAB_030201_1075</name>
    <dbReference type="NCBI Taxonomy" id="1335410"/>
    <lineage>
        <taxon>Bacteria</taxon>
        <taxon>Bacillati</taxon>
        <taxon>Actinomycetota</taxon>
        <taxon>Actinomycetes</taxon>
        <taxon>Mycobacteriales</taxon>
        <taxon>Mycobacteriaceae</taxon>
        <taxon>Mycobacteroides</taxon>
        <taxon>Mycobacteroides abscessus</taxon>
    </lineage>
</organism>
<proteinExistence type="predicted"/>
<accession>A0A829PEN1</accession>
<sequence>MDSNSRDVLGDWRRAPPILALTGANLAATDRVTRRRP</sequence>
<protein>
    <submittedName>
        <fullName evidence="1">Uncharacterized protein</fullName>
    </submittedName>
</protein>
<dbReference type="Proteomes" id="UP000019854">
    <property type="component" value="Unassembled WGS sequence"/>
</dbReference>
<reference evidence="1 2" key="1">
    <citation type="submission" date="2014-01" db="EMBL/GenBank/DDBJ databases">
        <authorList>
            <person name="Zelazny A."/>
            <person name="Olivier K."/>
            <person name="Sampaio E.P."/>
            <person name="Holland S.M."/>
            <person name="Tallon L.J."/>
            <person name="Sadzewicz L.K."/>
            <person name="Sengamalay N."/>
            <person name="Fraser C.M."/>
            <person name="Hine E."/>
            <person name="Shefchek K.A."/>
            <person name="Das S.P."/>
            <person name="Shallom S.J."/>
            <person name="Agrawal S."/>
            <person name="Tettelin H."/>
        </authorList>
    </citation>
    <scope>NUCLEOTIDE SEQUENCE [LARGE SCALE GENOMIC DNA]</scope>
    <source>
        <strain evidence="1 2">MAB_030201_1075</strain>
    </source>
</reference>
<name>A0A829PEN1_9MYCO</name>
<evidence type="ECO:0000313" key="1">
    <source>
        <dbReference type="EMBL" id="ETZ88188.1"/>
    </source>
</evidence>
<comment type="caution">
    <text evidence="1">The sequence shown here is derived from an EMBL/GenBank/DDBJ whole genome shotgun (WGS) entry which is preliminary data.</text>
</comment>